<dbReference type="PANTHER" id="PTHR16983">
    <property type="entry name" value="UPAR/LY6 DOMAIN-CONTAINING PROTEIN"/>
    <property type="match status" value="1"/>
</dbReference>
<evidence type="ECO:0000256" key="8">
    <source>
        <dbReference type="ARBA" id="ARBA00023180"/>
    </source>
</evidence>
<keyword evidence="5 9" id="KW-0732">Signal</keyword>
<evidence type="ECO:0000256" key="7">
    <source>
        <dbReference type="ARBA" id="ARBA00023157"/>
    </source>
</evidence>
<feature type="signal peptide" evidence="9">
    <location>
        <begin position="1"/>
        <end position="20"/>
    </location>
</feature>
<keyword evidence="8" id="KW-0325">Glycoprotein</keyword>
<comment type="subcellular location">
    <subcellularLocation>
        <location evidence="1">Cell membrane</location>
    </subcellularLocation>
    <subcellularLocation>
        <location evidence="2">Secreted</location>
    </subcellularLocation>
</comment>
<proteinExistence type="evidence at transcript level"/>
<organism evidence="11">
    <name type="scientific">Micrurus fulvius</name>
    <name type="common">Eastern coral snake</name>
    <name type="synonym">Coluber fulvius</name>
    <dbReference type="NCBI Taxonomy" id="8637"/>
    <lineage>
        <taxon>Eukaryota</taxon>
        <taxon>Metazoa</taxon>
        <taxon>Chordata</taxon>
        <taxon>Craniata</taxon>
        <taxon>Vertebrata</taxon>
        <taxon>Euteleostomi</taxon>
        <taxon>Lepidosauria</taxon>
        <taxon>Squamata</taxon>
        <taxon>Bifurcata</taxon>
        <taxon>Unidentata</taxon>
        <taxon>Episquamata</taxon>
        <taxon>Toxicofera</taxon>
        <taxon>Serpentes</taxon>
        <taxon>Colubroidea</taxon>
        <taxon>Elapidae</taxon>
        <taxon>Elapinae</taxon>
        <taxon>Micrurus</taxon>
    </lineage>
</organism>
<keyword evidence="6" id="KW-0472">Membrane</keyword>
<evidence type="ECO:0000256" key="4">
    <source>
        <dbReference type="ARBA" id="ARBA00022525"/>
    </source>
</evidence>
<keyword evidence="3" id="KW-1003">Cell membrane</keyword>
<dbReference type="InterPro" id="IPR016054">
    <property type="entry name" value="LY6_UPA_recep-like"/>
</dbReference>
<evidence type="ECO:0000256" key="1">
    <source>
        <dbReference type="ARBA" id="ARBA00004236"/>
    </source>
</evidence>
<dbReference type="Pfam" id="PF00087">
    <property type="entry name" value="Toxin_TOLIP"/>
    <property type="match status" value="1"/>
</dbReference>
<evidence type="ECO:0000256" key="3">
    <source>
        <dbReference type="ARBA" id="ARBA00022475"/>
    </source>
</evidence>
<accession>U3F7R0</accession>
<dbReference type="AlphaFoldDB" id="U3F7R0"/>
<evidence type="ECO:0000256" key="6">
    <source>
        <dbReference type="ARBA" id="ARBA00023136"/>
    </source>
</evidence>
<dbReference type="CDD" id="cd23543">
    <property type="entry name" value="TFP_LU_ECD_Ly6E"/>
    <property type="match status" value="1"/>
</dbReference>
<dbReference type="GO" id="GO:0005886">
    <property type="term" value="C:plasma membrane"/>
    <property type="evidence" value="ECO:0007669"/>
    <property type="project" value="UniProtKB-SubCell"/>
</dbReference>
<dbReference type="PANTHER" id="PTHR16983:SF30">
    <property type="entry name" value="LYMPHOCYTE ANTIGEN 6 COMPLEX, LOCUS E-RELATED"/>
    <property type="match status" value="1"/>
</dbReference>
<evidence type="ECO:0000256" key="5">
    <source>
        <dbReference type="ARBA" id="ARBA00022729"/>
    </source>
</evidence>
<dbReference type="InterPro" id="IPR035076">
    <property type="entry name" value="Toxin/TOLIP"/>
</dbReference>
<keyword evidence="4" id="KW-0964">Secreted</keyword>
<keyword evidence="7" id="KW-1015">Disulfide bond</keyword>
<protein>
    <submittedName>
        <fullName evidence="11">Lymphocyte antigen 6E</fullName>
    </submittedName>
</protein>
<dbReference type="GO" id="GO:0005576">
    <property type="term" value="C:extracellular region"/>
    <property type="evidence" value="ECO:0007669"/>
    <property type="project" value="UniProtKB-SubCell"/>
</dbReference>
<dbReference type="FunFam" id="2.10.60.10:FF:000003">
    <property type="entry name" value="lymphocyte antigen 6E isoform X1"/>
    <property type="match status" value="1"/>
</dbReference>
<dbReference type="InterPro" id="IPR045860">
    <property type="entry name" value="Snake_toxin-like_sf"/>
</dbReference>
<dbReference type="InterPro" id="IPR051110">
    <property type="entry name" value="Ly-6/neurotoxin-like_GPI-ap"/>
</dbReference>
<dbReference type="Gene3D" id="2.10.60.10">
    <property type="entry name" value="CD59"/>
    <property type="match status" value="1"/>
</dbReference>
<dbReference type="EMBL" id="GAEP01000874">
    <property type="protein sequence ID" value="JAB53947.1"/>
    <property type="molecule type" value="mRNA"/>
</dbReference>
<reference evidence="11" key="1">
    <citation type="journal article" date="2013" name="BMC Genomics">
        <title>The venom-gland transcriptome of the eastern coral snake (Micrurus fulvius) reveals high venom complexity in the intragenomic evolution of venoms.</title>
        <authorList>
            <person name="Margres M.J."/>
            <person name="Aronow K."/>
            <person name="Loyacano J."/>
            <person name="Rokyta D.R."/>
        </authorList>
    </citation>
    <scope>NUCLEOTIDE SEQUENCE</scope>
    <source>
        <tissue evidence="11">Venom gland</tissue>
    </source>
</reference>
<dbReference type="GO" id="GO:0030550">
    <property type="term" value="F:acetylcholine receptor inhibitor activity"/>
    <property type="evidence" value="ECO:0007669"/>
    <property type="project" value="TreeGrafter"/>
</dbReference>
<evidence type="ECO:0000256" key="2">
    <source>
        <dbReference type="ARBA" id="ARBA00004613"/>
    </source>
</evidence>
<feature type="domain" description="UPAR/Ly6" evidence="10">
    <location>
        <begin position="21"/>
        <end position="110"/>
    </location>
</feature>
<name>U3F7R0_MICFL</name>
<dbReference type="SUPFAM" id="SSF57302">
    <property type="entry name" value="Snake toxin-like"/>
    <property type="match status" value="1"/>
</dbReference>
<dbReference type="SMART" id="SM00134">
    <property type="entry name" value="LU"/>
    <property type="match status" value="1"/>
</dbReference>
<sequence>MKAPLAILLAACLCVDGVFSLICWSCENAESNWGCWRTQICSNEDNYCVTTYTGADIGGYSGQSINKGCAPICPSGGIDIGIAAMSVHCCSSFLCNISGANSIQINHLVLALGTLASLFYLFGSRL</sequence>
<evidence type="ECO:0000259" key="10">
    <source>
        <dbReference type="SMART" id="SM00134"/>
    </source>
</evidence>
<evidence type="ECO:0000313" key="11">
    <source>
        <dbReference type="EMBL" id="JAB53947.1"/>
    </source>
</evidence>
<feature type="chain" id="PRO_5004640756" evidence="9">
    <location>
        <begin position="21"/>
        <end position="126"/>
    </location>
</feature>
<evidence type="ECO:0000256" key="9">
    <source>
        <dbReference type="SAM" id="SignalP"/>
    </source>
</evidence>